<sequence length="234" mass="25744">MPQKNALIIRHVPHEGVAGFRQPIEDHGYLVDRIDVTDPAFASLDLAEPDLLIMMGGPMGVYEQEAHPWIACQMRRLARRLEADRPTLGVCFGAQMIAAAMGADVYPGPSKEVGFHPVRVHDHIVDSPLRHIAGVPVLHWHGDTFTLPANVELLASSHVYDHQAFRRGSNILALQFHAEMGMDPRFDAWMEQWPEAVVEAGGSEAALRAAHAEHGPVAVAAGRAMIDDWLKGLR</sequence>
<protein>
    <submittedName>
        <fullName evidence="2">Glutamine amidotransferase</fullName>
    </submittedName>
</protein>
<dbReference type="Proteomes" id="UP001589858">
    <property type="component" value="Unassembled WGS sequence"/>
</dbReference>
<evidence type="ECO:0000313" key="2">
    <source>
        <dbReference type="EMBL" id="MFC0686252.1"/>
    </source>
</evidence>
<accession>A0ABV6SAJ1</accession>
<proteinExistence type="predicted"/>
<reference evidence="2 3" key="1">
    <citation type="submission" date="2024-09" db="EMBL/GenBank/DDBJ databases">
        <authorList>
            <person name="Sun Q."/>
            <person name="Mori K."/>
        </authorList>
    </citation>
    <scope>NUCLEOTIDE SEQUENCE [LARGE SCALE GENOMIC DNA]</scope>
    <source>
        <strain evidence="2 3">CICC 11035S</strain>
    </source>
</reference>
<evidence type="ECO:0000313" key="3">
    <source>
        <dbReference type="Proteomes" id="UP001589858"/>
    </source>
</evidence>
<gene>
    <name evidence="2" type="ORF">ACFFF8_16810</name>
</gene>
<dbReference type="InterPro" id="IPR044992">
    <property type="entry name" value="ChyE-like"/>
</dbReference>
<keyword evidence="2" id="KW-0315">Glutamine amidotransferase</keyword>
<dbReference type="PANTHER" id="PTHR42695">
    <property type="entry name" value="GLUTAMINE AMIDOTRANSFERASE YLR126C-RELATED"/>
    <property type="match status" value="1"/>
</dbReference>
<dbReference type="PANTHER" id="PTHR42695:SF5">
    <property type="entry name" value="GLUTAMINE AMIDOTRANSFERASE YLR126C-RELATED"/>
    <property type="match status" value="1"/>
</dbReference>
<dbReference type="RefSeq" id="WP_267218959.1">
    <property type="nucleotide sequence ID" value="NZ_JAPCWC010000002.1"/>
</dbReference>
<feature type="domain" description="Glutamine amidotransferase" evidence="1">
    <location>
        <begin position="33"/>
        <end position="188"/>
    </location>
</feature>
<dbReference type="Gene3D" id="3.40.50.880">
    <property type="match status" value="1"/>
</dbReference>
<name>A0ABV6SAJ1_9SPHN</name>
<dbReference type="CDD" id="cd01741">
    <property type="entry name" value="GATase1_1"/>
    <property type="match status" value="1"/>
</dbReference>
<evidence type="ECO:0000259" key="1">
    <source>
        <dbReference type="Pfam" id="PF00117"/>
    </source>
</evidence>
<keyword evidence="3" id="KW-1185">Reference proteome</keyword>
<dbReference type="Pfam" id="PF00117">
    <property type="entry name" value="GATase"/>
    <property type="match status" value="1"/>
</dbReference>
<organism evidence="2 3">
    <name type="scientific">Novosphingobium clariflavum</name>
    <dbReference type="NCBI Taxonomy" id="2029884"/>
    <lineage>
        <taxon>Bacteria</taxon>
        <taxon>Pseudomonadati</taxon>
        <taxon>Pseudomonadota</taxon>
        <taxon>Alphaproteobacteria</taxon>
        <taxon>Sphingomonadales</taxon>
        <taxon>Sphingomonadaceae</taxon>
        <taxon>Novosphingobium</taxon>
    </lineage>
</organism>
<dbReference type="InterPro" id="IPR017926">
    <property type="entry name" value="GATASE"/>
</dbReference>
<comment type="caution">
    <text evidence="2">The sequence shown here is derived from an EMBL/GenBank/DDBJ whole genome shotgun (WGS) entry which is preliminary data.</text>
</comment>
<dbReference type="PROSITE" id="PS51273">
    <property type="entry name" value="GATASE_TYPE_1"/>
    <property type="match status" value="1"/>
</dbReference>
<dbReference type="EMBL" id="JBHLTM010000061">
    <property type="protein sequence ID" value="MFC0686252.1"/>
    <property type="molecule type" value="Genomic_DNA"/>
</dbReference>
<dbReference type="NCBIfam" id="NF005458">
    <property type="entry name" value="PRK07053.1"/>
    <property type="match status" value="1"/>
</dbReference>
<dbReference type="SUPFAM" id="SSF52317">
    <property type="entry name" value="Class I glutamine amidotransferase-like"/>
    <property type="match status" value="1"/>
</dbReference>
<dbReference type="InterPro" id="IPR029062">
    <property type="entry name" value="Class_I_gatase-like"/>
</dbReference>